<feature type="chain" id="PRO_5020888104" description="Outer membrane lipoprotein-sorting protein" evidence="1">
    <location>
        <begin position="21"/>
        <end position="246"/>
    </location>
</feature>
<accession>A0A4S2H0M6</accession>
<dbReference type="Proteomes" id="UP000308054">
    <property type="component" value="Unassembled WGS sequence"/>
</dbReference>
<keyword evidence="3" id="KW-1185">Reference proteome</keyword>
<protein>
    <recommendedName>
        <fullName evidence="4">Outer membrane lipoprotein-sorting protein</fullName>
    </recommendedName>
</protein>
<sequence length="246" mass="26805">MFHPVLLSLALATGASGAQASADADPLACHLAALGGEAALEAVEAVRVKVQITEPAFTVTGDYRASRDGLMRIDIFDGETRVFTEALDGKSGWQMLVDPAQVSGLSAEGEGALRRGLADNLYGLQEFGELGHSVSPGQEALVDGTVYHTIDVVYSGGFEARLFIDPQTCLLARRRSEFALHPDLDPQVEYFETLYGDYREVDGVQRAFRQERVNLRTGERAQLTLIESFETNPDLEPDQFARPGTR</sequence>
<organism evidence="2 3">
    <name type="scientific">Marinicauda algicola</name>
    <dbReference type="NCBI Taxonomy" id="2029849"/>
    <lineage>
        <taxon>Bacteria</taxon>
        <taxon>Pseudomonadati</taxon>
        <taxon>Pseudomonadota</taxon>
        <taxon>Alphaproteobacteria</taxon>
        <taxon>Maricaulales</taxon>
        <taxon>Maricaulaceae</taxon>
        <taxon>Marinicauda</taxon>
    </lineage>
</organism>
<evidence type="ECO:0000313" key="3">
    <source>
        <dbReference type="Proteomes" id="UP000308054"/>
    </source>
</evidence>
<dbReference type="EMBL" id="SRXW01000002">
    <property type="protein sequence ID" value="TGY88974.1"/>
    <property type="molecule type" value="Genomic_DNA"/>
</dbReference>
<evidence type="ECO:0008006" key="4">
    <source>
        <dbReference type="Google" id="ProtNLM"/>
    </source>
</evidence>
<gene>
    <name evidence="2" type="ORF">E5163_07515</name>
</gene>
<evidence type="ECO:0000313" key="2">
    <source>
        <dbReference type="EMBL" id="TGY88974.1"/>
    </source>
</evidence>
<evidence type="ECO:0000256" key="1">
    <source>
        <dbReference type="SAM" id="SignalP"/>
    </source>
</evidence>
<comment type="caution">
    <text evidence="2">The sequence shown here is derived from an EMBL/GenBank/DDBJ whole genome shotgun (WGS) entry which is preliminary data.</text>
</comment>
<keyword evidence="1" id="KW-0732">Signal</keyword>
<dbReference type="RefSeq" id="WP_135995514.1">
    <property type="nucleotide sequence ID" value="NZ_CP071057.1"/>
</dbReference>
<dbReference type="OrthoDB" id="8480189at2"/>
<name>A0A4S2H0M6_9PROT</name>
<reference evidence="2 3" key="1">
    <citation type="journal article" date="2017" name="Int. J. Syst. Evol. Microbiol.">
        <title>Marinicauda algicola sp. nov., isolated from a marine red alga Rhodosorus marinus.</title>
        <authorList>
            <person name="Jeong S.E."/>
            <person name="Jeon S.H."/>
            <person name="Chun B.H."/>
            <person name="Kim D.W."/>
            <person name="Jeon C.O."/>
        </authorList>
    </citation>
    <scope>NUCLEOTIDE SEQUENCE [LARGE SCALE GENOMIC DNA]</scope>
    <source>
        <strain evidence="2 3">JCM 31718</strain>
    </source>
</reference>
<proteinExistence type="predicted"/>
<dbReference type="AlphaFoldDB" id="A0A4S2H0M6"/>
<feature type="signal peptide" evidence="1">
    <location>
        <begin position="1"/>
        <end position="20"/>
    </location>
</feature>